<dbReference type="EMBL" id="RBSW01000036">
    <property type="protein sequence ID" value="RMS86190.1"/>
    <property type="molecule type" value="Genomic_DNA"/>
</dbReference>
<comment type="caution">
    <text evidence="1">The sequence shown here is derived from an EMBL/GenBank/DDBJ whole genome shotgun (WGS) entry which is preliminary data.</text>
</comment>
<accession>A0A3M5GJF7</accession>
<dbReference type="Proteomes" id="UP000270499">
    <property type="component" value="Unassembled WGS sequence"/>
</dbReference>
<name>A0A3M5GJF7_PSESS</name>
<organism evidence="1 2">
    <name type="scientific">Pseudomonas savastanoi</name>
    <name type="common">Pseudomonas syringae pv. savastanoi</name>
    <dbReference type="NCBI Taxonomy" id="29438"/>
    <lineage>
        <taxon>Bacteria</taxon>
        <taxon>Pseudomonadati</taxon>
        <taxon>Pseudomonadota</taxon>
        <taxon>Gammaproteobacteria</taxon>
        <taxon>Pseudomonadales</taxon>
        <taxon>Pseudomonadaceae</taxon>
        <taxon>Pseudomonas</taxon>
    </lineage>
</organism>
<sequence>MCPQLRSDMHRQAVRKQQIDETFGGGLWFMVGKAHAFIGFDEHVLGLIGGRHHHVQADDRDVQSPRCTYCCIAEHRVQNGRDIFKAATGVQVCSAAHGQTLIHRQDIGILKTGLAHCALGLLVHRNTAFAISRGGTATALGLDQLFDGMASITNDLSRTTDRCSHHLKADHHDAQVEAFMKAFQNDARVEPTGLFDSALNVFDGPQIDGDTLALLAIQRLDHDLPVLFKKRKVVVCTACPLLCGQAQACSLQRSMGQAFVLTQGHAHRAGQIAQRLAAADPPTTIAEGKQAGIRVIHLYVNATTMGFLDDDSRIWIEIRLRTWAEEQRLIDAVLALDGEGRQVTEIQLGVQRLGLIVVMQHRQIKVAQTAAHEVLDQMPHQHFTHAGTCALRVNRQAPEAAAFFRIIEGFLMIKAHDAADDRVAALIFGHPIYRATFMTRREQGRVDGQHAACQIQVIDGLPVRFVMRPADAIPAKHPVRRSVVAEPQTKRVRRVEKQLLRRLRQYLLRRRHIQGNVTLAGLFVEQVLGQCCRIRVSVTDQQATPATMQRQRLCVYLAAIFGKTRLQTFVRGRLATQQALAISRRVLFHQSQSLFAEPQVQRCQLPQLGAAQWRELALWVGQQLIDHGRIEQAAVLTGVGQQFTHPVEGVALQVLEAGNREVALLAVDHFRRNDHTRGFFQHLFATVGQLEFTWDASRQFDQTVVKERRTRFQSPGHGHVVDTLDRVIDQHHRTVQAQRLVDRGAGAVLGEMIANEITGCVVGCAPLRLHRLGIFRIAAVDKRIAVGRNRVARAVYLWVPVVTGKQFVSALAALYHLAMLGHFTRQQVEGDAIVADHRLAHGAERRRQLFDDLAFLNTQLVVACAVMLGDQVGILKFVATLATGILKADREGRQVFYPHFTQQADQHAGVDTAGKQHADVYRGTLTNRHCFTGAVQYAVAPVFEREVFLVFMRTVRQGPPDFLLDLAAGVDAHPAGWRQLLDARQQRARGRHHSVEVEVMVERHRIKHSADITTLEQGRQRRREAQALVGFRQVQRLYAEAVTGDEQLLAVTLPDGEGEHTIELGQHVCAPSVIALEQHLGVATGMELIAKAFQLGTQFREVINRTVEGHGQAQVTVDHRLRRAIRQVHDFQTAMTKGNRPLAVKPPRIRAARRQLMGNALNSGQVRWLMVET</sequence>
<proteinExistence type="predicted"/>
<evidence type="ECO:0000313" key="2">
    <source>
        <dbReference type="Proteomes" id="UP000270499"/>
    </source>
</evidence>
<dbReference type="AlphaFoldDB" id="A0A3M5GJF7"/>
<reference evidence="1 2" key="1">
    <citation type="submission" date="2018-08" db="EMBL/GenBank/DDBJ databases">
        <title>Recombination of ecologically and evolutionarily significant loci maintains genetic cohesion in the Pseudomonas syringae species complex.</title>
        <authorList>
            <person name="Dillon M."/>
            <person name="Thakur S."/>
            <person name="Almeida R.N.D."/>
            <person name="Weir B.S."/>
            <person name="Guttman D.S."/>
        </authorList>
    </citation>
    <scope>NUCLEOTIDE SEQUENCE [LARGE SCALE GENOMIC DNA]</scope>
    <source>
        <strain evidence="1 2">ICMP 9421</strain>
    </source>
</reference>
<protein>
    <submittedName>
        <fullName evidence="1">Uncharacterized protein</fullName>
    </submittedName>
</protein>
<gene>
    <name evidence="1" type="ORF">ALP59_05525</name>
</gene>
<evidence type="ECO:0000313" key="1">
    <source>
        <dbReference type="EMBL" id="RMS86190.1"/>
    </source>
</evidence>